<evidence type="ECO:0000259" key="1">
    <source>
        <dbReference type="Pfam" id="PF00149"/>
    </source>
</evidence>
<keyword evidence="2" id="KW-0436">Ligase</keyword>
<reference evidence="3" key="1">
    <citation type="submission" date="2020-01" db="EMBL/GenBank/DDBJ databases">
        <title>Sphingomonas sp. strain CSW-10.</title>
        <authorList>
            <person name="Chen W.-M."/>
        </authorList>
    </citation>
    <scope>NUCLEOTIDE SEQUENCE [LARGE SCALE GENOMIC DNA]</scope>
    <source>
        <strain evidence="3">FSY-8</strain>
    </source>
</reference>
<comment type="caution">
    <text evidence="2">The sequence shown here is derived from an EMBL/GenBank/DDBJ whole genome shotgun (WGS) entry which is preliminary data.</text>
</comment>
<keyword evidence="3" id="KW-1185">Reference proteome</keyword>
<protein>
    <submittedName>
        <fullName evidence="2">Ligase-associated DNA damage response endonuclease PdeM</fullName>
        <ecNumber evidence="2">3.1.-.-</ecNumber>
    </submittedName>
</protein>
<dbReference type="Pfam" id="PF00149">
    <property type="entry name" value="Metallophos"/>
    <property type="match status" value="1"/>
</dbReference>
<gene>
    <name evidence="2" type="primary">pdeM</name>
    <name evidence="2" type="ORF">GTZ99_01260</name>
</gene>
<dbReference type="GO" id="GO:0016874">
    <property type="term" value="F:ligase activity"/>
    <property type="evidence" value="ECO:0007669"/>
    <property type="project" value="UniProtKB-KW"/>
</dbReference>
<dbReference type="InterPro" id="IPR004843">
    <property type="entry name" value="Calcineurin-like_PHP"/>
</dbReference>
<dbReference type="EC" id="3.1.-.-" evidence="2"/>
<proteinExistence type="predicted"/>
<dbReference type="GO" id="GO:0004519">
    <property type="term" value="F:endonuclease activity"/>
    <property type="evidence" value="ECO:0007669"/>
    <property type="project" value="UniProtKB-KW"/>
</dbReference>
<dbReference type="InterPro" id="IPR026336">
    <property type="entry name" value="PdeM-like"/>
</dbReference>
<accession>A0ABW9X9H1</accession>
<keyword evidence="2" id="KW-0378">Hydrolase</keyword>
<dbReference type="SUPFAM" id="SSF56300">
    <property type="entry name" value="Metallo-dependent phosphatases"/>
    <property type="match status" value="1"/>
</dbReference>
<dbReference type="InterPro" id="IPR029052">
    <property type="entry name" value="Metallo-depent_PP-like"/>
</dbReference>
<dbReference type="EMBL" id="JAAAPO010000001">
    <property type="protein sequence ID" value="NBC35183.1"/>
    <property type="molecule type" value="Genomic_DNA"/>
</dbReference>
<evidence type="ECO:0000313" key="2">
    <source>
        <dbReference type="EMBL" id="NBC35183.1"/>
    </source>
</evidence>
<evidence type="ECO:0000313" key="3">
    <source>
        <dbReference type="Proteomes" id="UP000753724"/>
    </source>
</evidence>
<dbReference type="Proteomes" id="UP000753724">
    <property type="component" value="Unassembled WGS sequence"/>
</dbReference>
<name>A0ABW9X9H1_9SPHN</name>
<sequence length="236" mass="25247">MAHTVFAPFVFADRTFAIAESRAVWWADQRALLVADLHLEKASWFAARGQMLPPYDSRATLERLSAAVAATGARTVYCLGDNFHDSDGPERMEPVARALLAELARQVAWVWITGNHDPDVGNLPGDVVDETLVDGIALRHQAAVGVPPCPEISGHYHPRLRLRVQGRMIARPCALIGDSRMVLPAFGALTGGMDAADPALTAAMAPARRIQAIVPAQGRALRFPVTDGANPASACG</sequence>
<dbReference type="Gene3D" id="3.60.21.10">
    <property type="match status" value="1"/>
</dbReference>
<dbReference type="RefSeq" id="WP_161716468.1">
    <property type="nucleotide sequence ID" value="NZ_JAAAPO010000001.1"/>
</dbReference>
<dbReference type="PANTHER" id="PTHR39323:SF1">
    <property type="entry name" value="BLR1149 PROTEIN"/>
    <property type="match status" value="1"/>
</dbReference>
<keyword evidence="2" id="KW-0255">Endonuclease</keyword>
<dbReference type="InterPro" id="IPR024173">
    <property type="entry name" value="Pesterase_MJ0037-like"/>
</dbReference>
<dbReference type="NCBIfam" id="TIGR04123">
    <property type="entry name" value="P_estr_lig_assc"/>
    <property type="match status" value="1"/>
</dbReference>
<organism evidence="2 3">
    <name type="scientific">Novosphingobium ovatum</name>
    <dbReference type="NCBI Taxonomy" id="1908523"/>
    <lineage>
        <taxon>Bacteria</taxon>
        <taxon>Pseudomonadati</taxon>
        <taxon>Pseudomonadota</taxon>
        <taxon>Alphaproteobacteria</taxon>
        <taxon>Sphingomonadales</taxon>
        <taxon>Sphingomonadaceae</taxon>
        <taxon>Novosphingobium</taxon>
    </lineage>
</organism>
<dbReference type="PANTHER" id="PTHR39323">
    <property type="entry name" value="BLR1149 PROTEIN"/>
    <property type="match status" value="1"/>
</dbReference>
<keyword evidence="2" id="KW-0540">Nuclease</keyword>
<dbReference type="PIRSF" id="PIRSF000887">
    <property type="entry name" value="Pesterase_MJ0037"/>
    <property type="match status" value="1"/>
</dbReference>
<feature type="domain" description="Calcineurin-like phosphoesterase" evidence="1">
    <location>
        <begin position="31"/>
        <end position="120"/>
    </location>
</feature>
<dbReference type="GO" id="GO:0016787">
    <property type="term" value="F:hydrolase activity"/>
    <property type="evidence" value="ECO:0007669"/>
    <property type="project" value="UniProtKB-KW"/>
</dbReference>